<keyword evidence="5" id="KW-0862">Zinc</keyword>
<keyword evidence="6" id="KW-0482">Metalloprotease</keyword>
<dbReference type="Proteomes" id="UP000054785">
    <property type="component" value="Unassembled WGS sequence"/>
</dbReference>
<evidence type="ECO:0000256" key="6">
    <source>
        <dbReference type="ARBA" id="ARBA00023049"/>
    </source>
</evidence>
<keyword evidence="3" id="KW-0479">Metal-binding</keyword>
<evidence type="ECO:0000313" key="8">
    <source>
        <dbReference type="Proteomes" id="UP000054785"/>
    </source>
</evidence>
<dbReference type="SUPFAM" id="SSF48452">
    <property type="entry name" value="TPR-like"/>
    <property type="match status" value="1"/>
</dbReference>
<evidence type="ECO:0000256" key="4">
    <source>
        <dbReference type="ARBA" id="ARBA00022801"/>
    </source>
</evidence>
<dbReference type="GO" id="GO:0004222">
    <property type="term" value="F:metalloendopeptidase activity"/>
    <property type="evidence" value="ECO:0007669"/>
    <property type="project" value="InterPro"/>
</dbReference>
<dbReference type="Gene3D" id="1.25.40.10">
    <property type="entry name" value="Tetratricopeptide repeat domain"/>
    <property type="match status" value="1"/>
</dbReference>
<keyword evidence="8" id="KW-1185">Reference proteome</keyword>
<evidence type="ECO:0000256" key="3">
    <source>
        <dbReference type="ARBA" id="ARBA00022723"/>
    </source>
</evidence>
<name>A0A0W0TQP2_9GAMM</name>
<proteinExistence type="predicted"/>
<dbReference type="STRING" id="45065.Lgee_1693"/>
<dbReference type="PANTHER" id="PTHR22726:SF1">
    <property type="entry name" value="METALLOENDOPEPTIDASE OMA1, MITOCHONDRIAL"/>
    <property type="match status" value="1"/>
</dbReference>
<keyword evidence="4" id="KW-0378">Hydrolase</keyword>
<dbReference type="InterPro" id="IPR001915">
    <property type="entry name" value="Peptidase_M48"/>
</dbReference>
<dbReference type="InterPro" id="IPR011990">
    <property type="entry name" value="TPR-like_helical_dom_sf"/>
</dbReference>
<evidence type="ECO:0000256" key="5">
    <source>
        <dbReference type="ARBA" id="ARBA00022833"/>
    </source>
</evidence>
<dbReference type="InterPro" id="IPR051156">
    <property type="entry name" value="Mito/Outer_Membr_Metalloprot"/>
</dbReference>
<protein>
    <submittedName>
        <fullName evidence="7">Zn-dependent protease</fullName>
    </submittedName>
</protein>
<dbReference type="Gene3D" id="3.30.2010.10">
    <property type="entry name" value="Metalloproteases ('zincins'), catalytic domain"/>
    <property type="match status" value="1"/>
</dbReference>
<dbReference type="AlphaFoldDB" id="A0A0W0TQP2"/>
<accession>A0A0W0TQP2</accession>
<organism evidence="7 8">
    <name type="scientific">Legionella geestiana</name>
    <dbReference type="NCBI Taxonomy" id="45065"/>
    <lineage>
        <taxon>Bacteria</taxon>
        <taxon>Pseudomonadati</taxon>
        <taxon>Pseudomonadota</taxon>
        <taxon>Gammaproteobacteria</taxon>
        <taxon>Legionellales</taxon>
        <taxon>Legionellaceae</taxon>
        <taxon>Legionella</taxon>
    </lineage>
</organism>
<comment type="cofactor">
    <cofactor evidence="1">
        <name>Zn(2+)</name>
        <dbReference type="ChEBI" id="CHEBI:29105"/>
    </cofactor>
</comment>
<dbReference type="GO" id="GO:0051603">
    <property type="term" value="P:proteolysis involved in protein catabolic process"/>
    <property type="evidence" value="ECO:0007669"/>
    <property type="project" value="TreeGrafter"/>
</dbReference>
<dbReference type="EMBL" id="LNYC01000068">
    <property type="protein sequence ID" value="KTC97917.1"/>
    <property type="molecule type" value="Genomic_DNA"/>
</dbReference>
<dbReference type="PANTHER" id="PTHR22726">
    <property type="entry name" value="METALLOENDOPEPTIDASE OMA1"/>
    <property type="match status" value="1"/>
</dbReference>
<keyword evidence="2 7" id="KW-0645">Protease</keyword>
<sequence>MFANKWLKSCVTGLLLFTFCSRLFAFSAYSNEELEELEKQFVEQINQSDAVERAPLARQYLNQLGQRLARQGHTTVPSFFIVKSNEINAFAGPGGHIGINTQLILATENESELASVMAHEIAHVRQHHLYRSFEHQKQMRVPMLASLLAAAALGAINPTLASGAMMASLTGFAQDNVNFTRSSEKEADRIGIDMLTRAGFDPRGMVRFFKKMQENSRYYYTDNIPAILRTHPLDEDRIAEAEDRIRKSTGNGVGDSPDYAFFREYIRVLTSGDTKRLLDFYQGRCNAKIPSAACQYGHAIALLQASRYQEALDRLRPLLAANPNNLYPLLSTAEAEEGLHQFAPALTRLQEATVNFPNNYAVMMAYAEGLAAAGKNLEASSAYLKASRIFPKDLPLCEALSRAQARAHFEGLAYFTRARCLLLQGRHRDAMRQLEQARLNAGKNHLLKAQVSALKEEIRFMADKRL</sequence>
<evidence type="ECO:0000256" key="1">
    <source>
        <dbReference type="ARBA" id="ARBA00001947"/>
    </source>
</evidence>
<dbReference type="GO" id="GO:0016020">
    <property type="term" value="C:membrane"/>
    <property type="evidence" value="ECO:0007669"/>
    <property type="project" value="TreeGrafter"/>
</dbReference>
<comment type="caution">
    <text evidence="7">The sequence shown here is derived from an EMBL/GenBank/DDBJ whole genome shotgun (WGS) entry which is preliminary data.</text>
</comment>
<evidence type="ECO:0000313" key="7">
    <source>
        <dbReference type="EMBL" id="KTC97917.1"/>
    </source>
</evidence>
<dbReference type="OrthoDB" id="9810445at2"/>
<reference evidence="7 8" key="1">
    <citation type="submission" date="2015-11" db="EMBL/GenBank/DDBJ databases">
        <title>Genomic analysis of 38 Legionella species identifies large and diverse effector repertoires.</title>
        <authorList>
            <person name="Burstein D."/>
            <person name="Amaro F."/>
            <person name="Zusman T."/>
            <person name="Lifshitz Z."/>
            <person name="Cohen O."/>
            <person name="Gilbert J.A."/>
            <person name="Pupko T."/>
            <person name="Shuman H.A."/>
            <person name="Segal G."/>
        </authorList>
    </citation>
    <scope>NUCLEOTIDE SEQUENCE [LARGE SCALE GENOMIC DNA]</scope>
    <source>
        <strain evidence="7 8">ATCC 49504</strain>
    </source>
</reference>
<dbReference type="Pfam" id="PF01435">
    <property type="entry name" value="Peptidase_M48"/>
    <property type="match status" value="1"/>
</dbReference>
<gene>
    <name evidence="7" type="ORF">Lgee_1693</name>
</gene>
<evidence type="ECO:0000256" key="2">
    <source>
        <dbReference type="ARBA" id="ARBA00022670"/>
    </source>
</evidence>
<dbReference type="GO" id="GO:0046872">
    <property type="term" value="F:metal ion binding"/>
    <property type="evidence" value="ECO:0007669"/>
    <property type="project" value="UniProtKB-KW"/>
</dbReference>
<dbReference type="PATRIC" id="fig|45065.4.peg.1835"/>